<reference evidence="1 2" key="1">
    <citation type="submission" date="2024-11" db="EMBL/GenBank/DDBJ databases">
        <title>Identification and Characterization of a Novel Fosfomycin Bacillithiol Transferase FosB8 in Paenibacillus illinoisensis.</title>
        <authorList>
            <person name="Lu W."/>
        </authorList>
    </citation>
    <scope>NUCLEOTIDE SEQUENCE [LARGE SCALE GENOMIC DNA]</scope>
    <source>
        <strain evidence="1 2">WP77</strain>
    </source>
</reference>
<keyword evidence="2" id="KW-1185">Reference proteome</keyword>
<gene>
    <name evidence="1" type="ORF">ACINKY_19720</name>
</gene>
<evidence type="ECO:0000313" key="2">
    <source>
        <dbReference type="Proteomes" id="UP001618531"/>
    </source>
</evidence>
<proteinExistence type="predicted"/>
<dbReference type="EMBL" id="JBIYSL010000004">
    <property type="protein sequence ID" value="MFK0524430.1"/>
    <property type="molecule type" value="Genomic_DNA"/>
</dbReference>
<protein>
    <submittedName>
        <fullName evidence="1">Uncharacterized protein</fullName>
    </submittedName>
</protein>
<dbReference type="RefSeq" id="WP_402876923.1">
    <property type="nucleotide sequence ID" value="NZ_JBIYSL010000004.1"/>
</dbReference>
<organism evidence="1 2">
    <name type="scientific">Paenibacillus illinoisensis</name>
    <dbReference type="NCBI Taxonomy" id="59845"/>
    <lineage>
        <taxon>Bacteria</taxon>
        <taxon>Bacillati</taxon>
        <taxon>Bacillota</taxon>
        <taxon>Bacilli</taxon>
        <taxon>Bacillales</taxon>
        <taxon>Paenibacillaceae</taxon>
        <taxon>Paenibacillus</taxon>
    </lineage>
</organism>
<accession>A0ABW8HXL1</accession>
<sequence>MRIDQVFEFEIGVELTEKIQALLIKSFPEVYPVDRIYFKQVPQFRFLAFNDENELVGQVGLD</sequence>
<name>A0ABW8HXL1_9BACL</name>
<evidence type="ECO:0000313" key="1">
    <source>
        <dbReference type="EMBL" id="MFK0524430.1"/>
    </source>
</evidence>
<dbReference type="Proteomes" id="UP001618531">
    <property type="component" value="Unassembled WGS sequence"/>
</dbReference>
<comment type="caution">
    <text evidence="1">The sequence shown here is derived from an EMBL/GenBank/DDBJ whole genome shotgun (WGS) entry which is preliminary data.</text>
</comment>